<evidence type="ECO:0000256" key="3">
    <source>
        <dbReference type="ARBA" id="ARBA00023125"/>
    </source>
</evidence>
<comment type="similarity">
    <text evidence="1">Belongs to the LysR transcriptional regulatory family.</text>
</comment>
<feature type="domain" description="HTH lysR-type" evidence="5">
    <location>
        <begin position="17"/>
        <end position="74"/>
    </location>
</feature>
<accession>A0A7X6KXX1</accession>
<dbReference type="InterPro" id="IPR036388">
    <property type="entry name" value="WH-like_DNA-bd_sf"/>
</dbReference>
<dbReference type="Gene3D" id="1.10.10.10">
    <property type="entry name" value="Winged helix-like DNA-binding domain superfamily/Winged helix DNA-binding domain"/>
    <property type="match status" value="1"/>
</dbReference>
<evidence type="ECO:0000313" key="6">
    <source>
        <dbReference type="EMBL" id="NKY24201.1"/>
    </source>
</evidence>
<keyword evidence="2" id="KW-0805">Transcription regulation</keyword>
<evidence type="ECO:0000313" key="7">
    <source>
        <dbReference type="Proteomes" id="UP000581206"/>
    </source>
</evidence>
<dbReference type="GO" id="GO:0003700">
    <property type="term" value="F:DNA-binding transcription factor activity"/>
    <property type="evidence" value="ECO:0007669"/>
    <property type="project" value="InterPro"/>
</dbReference>
<evidence type="ECO:0000256" key="4">
    <source>
        <dbReference type="ARBA" id="ARBA00023163"/>
    </source>
</evidence>
<gene>
    <name evidence="6" type="ORF">HGA03_16145</name>
</gene>
<dbReference type="InterPro" id="IPR000847">
    <property type="entry name" value="LysR_HTH_N"/>
</dbReference>
<dbReference type="SUPFAM" id="SSF46785">
    <property type="entry name" value="Winged helix' DNA-binding domain"/>
    <property type="match status" value="1"/>
</dbReference>
<comment type="caution">
    <text evidence="6">The sequence shown here is derived from an EMBL/GenBank/DDBJ whole genome shotgun (WGS) entry which is preliminary data.</text>
</comment>
<proteinExistence type="inferred from homology"/>
<dbReference type="Proteomes" id="UP000581206">
    <property type="component" value="Unassembled WGS sequence"/>
</dbReference>
<dbReference type="PANTHER" id="PTHR30126">
    <property type="entry name" value="HTH-TYPE TRANSCRIPTIONAL REGULATOR"/>
    <property type="match status" value="1"/>
</dbReference>
<dbReference type="Gene3D" id="3.40.190.10">
    <property type="entry name" value="Periplasmic binding protein-like II"/>
    <property type="match status" value="2"/>
</dbReference>
<evidence type="ECO:0000256" key="1">
    <source>
        <dbReference type="ARBA" id="ARBA00009437"/>
    </source>
</evidence>
<dbReference type="RefSeq" id="WP_168631336.1">
    <property type="nucleotide sequence ID" value="NZ_BONL01000005.1"/>
</dbReference>
<dbReference type="EMBL" id="JAAXOX010000013">
    <property type="protein sequence ID" value="NKY24201.1"/>
    <property type="molecule type" value="Genomic_DNA"/>
</dbReference>
<name>A0A7X6KXX1_9CELL</name>
<organism evidence="6 7">
    <name type="scientific">Cellulomonas denverensis</name>
    <dbReference type="NCBI Taxonomy" id="264297"/>
    <lineage>
        <taxon>Bacteria</taxon>
        <taxon>Bacillati</taxon>
        <taxon>Actinomycetota</taxon>
        <taxon>Actinomycetes</taxon>
        <taxon>Micrococcales</taxon>
        <taxon>Cellulomonadaceae</taxon>
        <taxon>Cellulomonas</taxon>
    </lineage>
</organism>
<keyword evidence="4" id="KW-0804">Transcription</keyword>
<dbReference type="PANTHER" id="PTHR30126:SF39">
    <property type="entry name" value="HTH-TYPE TRANSCRIPTIONAL REGULATOR CYSL"/>
    <property type="match status" value="1"/>
</dbReference>
<dbReference type="InterPro" id="IPR005119">
    <property type="entry name" value="LysR_subst-bd"/>
</dbReference>
<reference evidence="6 7" key="1">
    <citation type="submission" date="2020-04" db="EMBL/GenBank/DDBJ databases">
        <title>MicrobeNet Type strains.</title>
        <authorList>
            <person name="Nicholson A.C."/>
        </authorList>
    </citation>
    <scope>NUCLEOTIDE SEQUENCE [LARGE SCALE GENOMIC DNA]</scope>
    <source>
        <strain evidence="6 7">ATCC BAA-788</strain>
    </source>
</reference>
<sequence length="308" mass="31882">MPDPQDLPEAPTTRGRIPLAALDLLDAVATHGSLTAAAAALGIAQPSVSAGLRRLERRTGLTLLDRSATGTRLTAAGEAVLARGRAVLSASDALEREVAELRQGDRVRLAASLSIAEYLVPVWLAGRSPEAPTVELTVANSRDVMAAVLDGRADLGFVEGPRVSDGLRQRVVGEDQLLVVVVPGHPWAGRAEPLDAATLAAGPLAVREEGSGTREVLEEALSAAGVTLGRSVHQLGSTSAVKTMVRTGRIAAVLSQLTVADELARGELVAVPTAVDLRRRLRMVWSAGRQPSAAARELAAEVVAATGG</sequence>
<dbReference type="SUPFAM" id="SSF53850">
    <property type="entry name" value="Periplasmic binding protein-like II"/>
    <property type="match status" value="1"/>
</dbReference>
<dbReference type="Pfam" id="PF03466">
    <property type="entry name" value="LysR_substrate"/>
    <property type="match status" value="1"/>
</dbReference>
<dbReference type="Pfam" id="PF00126">
    <property type="entry name" value="HTH_1"/>
    <property type="match status" value="1"/>
</dbReference>
<dbReference type="PROSITE" id="PS50931">
    <property type="entry name" value="HTH_LYSR"/>
    <property type="match status" value="1"/>
</dbReference>
<dbReference type="AlphaFoldDB" id="A0A7X6KXX1"/>
<protein>
    <submittedName>
        <fullName evidence="6">LysR family transcriptional regulator</fullName>
    </submittedName>
</protein>
<keyword evidence="3" id="KW-0238">DNA-binding</keyword>
<evidence type="ECO:0000259" key="5">
    <source>
        <dbReference type="PROSITE" id="PS50931"/>
    </source>
</evidence>
<dbReference type="PRINTS" id="PR00039">
    <property type="entry name" value="HTHLYSR"/>
</dbReference>
<dbReference type="GO" id="GO:0000976">
    <property type="term" value="F:transcription cis-regulatory region binding"/>
    <property type="evidence" value="ECO:0007669"/>
    <property type="project" value="TreeGrafter"/>
</dbReference>
<keyword evidence="7" id="KW-1185">Reference proteome</keyword>
<dbReference type="InterPro" id="IPR036390">
    <property type="entry name" value="WH_DNA-bd_sf"/>
</dbReference>
<evidence type="ECO:0000256" key="2">
    <source>
        <dbReference type="ARBA" id="ARBA00023015"/>
    </source>
</evidence>